<keyword evidence="1" id="KW-1133">Transmembrane helix</keyword>
<evidence type="ECO:0000256" key="1">
    <source>
        <dbReference type="SAM" id="Phobius"/>
    </source>
</evidence>
<dbReference type="InterPro" id="IPR002656">
    <property type="entry name" value="Acyl_transf_3_dom"/>
</dbReference>
<feature type="domain" description="Acyltransferase 3" evidence="2">
    <location>
        <begin position="15"/>
        <end position="361"/>
    </location>
</feature>
<reference evidence="3 4" key="1">
    <citation type="submission" date="2017-11" db="EMBL/GenBank/DDBJ databases">
        <title>Draft genome sequence of Mitsuaria sp. HWN-4.</title>
        <authorList>
            <person name="Gundlapally S.R."/>
        </authorList>
    </citation>
    <scope>NUCLEOTIDE SEQUENCE [LARGE SCALE GENOMIC DNA]</scope>
    <source>
        <strain evidence="3 4">HWN-4</strain>
    </source>
</reference>
<evidence type="ECO:0000313" key="3">
    <source>
        <dbReference type="EMBL" id="PIM55234.1"/>
    </source>
</evidence>
<proteinExistence type="predicted"/>
<evidence type="ECO:0000313" key="4">
    <source>
        <dbReference type="Proteomes" id="UP000231501"/>
    </source>
</evidence>
<accession>A0A2G9CHX5</accession>
<name>A0A2G9CHX5_9BURK</name>
<dbReference type="RefSeq" id="WP_099859510.1">
    <property type="nucleotide sequence ID" value="NZ_PEOG01000003.1"/>
</dbReference>
<evidence type="ECO:0000259" key="2">
    <source>
        <dbReference type="Pfam" id="PF01757"/>
    </source>
</evidence>
<feature type="transmembrane region" description="Helical" evidence="1">
    <location>
        <begin position="242"/>
        <end position="264"/>
    </location>
</feature>
<feature type="transmembrane region" description="Helical" evidence="1">
    <location>
        <begin position="315"/>
        <end position="337"/>
    </location>
</feature>
<dbReference type="AlphaFoldDB" id="A0A2G9CHX5"/>
<comment type="caution">
    <text evidence="3">The sequence shown here is derived from an EMBL/GenBank/DDBJ whole genome shotgun (WGS) entry which is preliminary data.</text>
</comment>
<organism evidence="3 4">
    <name type="scientific">Roseateles chitinivorans</name>
    <dbReference type="NCBI Taxonomy" id="2917965"/>
    <lineage>
        <taxon>Bacteria</taxon>
        <taxon>Pseudomonadati</taxon>
        <taxon>Pseudomonadota</taxon>
        <taxon>Betaproteobacteria</taxon>
        <taxon>Burkholderiales</taxon>
        <taxon>Sphaerotilaceae</taxon>
        <taxon>Roseateles</taxon>
    </lineage>
</organism>
<dbReference type="GO" id="GO:0016747">
    <property type="term" value="F:acyltransferase activity, transferring groups other than amino-acyl groups"/>
    <property type="evidence" value="ECO:0007669"/>
    <property type="project" value="InterPro"/>
</dbReference>
<gene>
    <name evidence="3" type="ORF">CS062_00410</name>
</gene>
<dbReference type="PANTHER" id="PTHR23028">
    <property type="entry name" value="ACETYLTRANSFERASE"/>
    <property type="match status" value="1"/>
</dbReference>
<dbReference type="InterPro" id="IPR050879">
    <property type="entry name" value="Acyltransferase_3"/>
</dbReference>
<feature type="transmembrane region" description="Helical" evidence="1">
    <location>
        <begin position="168"/>
        <end position="184"/>
    </location>
</feature>
<dbReference type="EMBL" id="PEOG01000003">
    <property type="protein sequence ID" value="PIM55234.1"/>
    <property type="molecule type" value="Genomic_DNA"/>
</dbReference>
<keyword evidence="3" id="KW-0012">Acyltransferase</keyword>
<protein>
    <submittedName>
        <fullName evidence="3">Acyltransferase</fullName>
    </submittedName>
</protein>
<keyword evidence="3" id="KW-0808">Transferase</keyword>
<dbReference type="GO" id="GO:0016020">
    <property type="term" value="C:membrane"/>
    <property type="evidence" value="ECO:0007669"/>
    <property type="project" value="TreeGrafter"/>
</dbReference>
<dbReference type="PANTHER" id="PTHR23028:SF53">
    <property type="entry name" value="ACYL_TRANSF_3 DOMAIN-CONTAINING PROTEIN"/>
    <property type="match status" value="1"/>
</dbReference>
<keyword evidence="4" id="KW-1185">Reference proteome</keyword>
<feature type="transmembrane region" description="Helical" evidence="1">
    <location>
        <begin position="49"/>
        <end position="69"/>
    </location>
</feature>
<feature type="transmembrane region" description="Helical" evidence="1">
    <location>
        <begin position="343"/>
        <end position="363"/>
    </location>
</feature>
<dbReference type="Pfam" id="PF01757">
    <property type="entry name" value="Acyl_transf_3"/>
    <property type="match status" value="1"/>
</dbReference>
<keyword evidence="1" id="KW-0812">Transmembrane</keyword>
<feature type="transmembrane region" description="Helical" evidence="1">
    <location>
        <begin position="89"/>
        <end position="106"/>
    </location>
</feature>
<keyword evidence="1" id="KW-0472">Membrane</keyword>
<dbReference type="OrthoDB" id="9814807at2"/>
<feature type="transmembrane region" description="Helical" evidence="1">
    <location>
        <begin position="276"/>
        <end position="294"/>
    </location>
</feature>
<sequence length="396" mass="43619">MSSPSLPASGAPRLHGLDTLRAAAILLVFAYHYQVFVSGESTFGWLSRIGWTGVDLFFVLSGYLIANQLMGGIARGERLSLPRFYGRRLLRTLPNFYVVLALYLLLPQLMGGREPPPLWRFLTFTQNIGLAPGTAFSHAWSLCIEEQFYLALPAALVLGAALKSRRRLLAWSLIGGLTLAAIVWRDHLWRRYGTQDPSLGYYPQLYYGSLARLDEFLPGVAIALLKHGHADRWAALMGRARMLLLIGGAASFAMLTLMLHFYYIDGYGYGRAMSSWGYSALAWSFGLLVLAALAPRGPMARIEVPGANALARWSYALYLTHKPIAYALVQPLAVIGLTRTSAGAALAIAAACLLGGWLLYRAVERPFLGWRDRWIPSQFVAATRATTASQRSPQHA</sequence>
<dbReference type="Proteomes" id="UP000231501">
    <property type="component" value="Unassembled WGS sequence"/>
</dbReference>